<dbReference type="InterPro" id="IPR050721">
    <property type="entry name" value="Trk_Ktr_HKT_K-transport"/>
</dbReference>
<keyword evidence="2" id="KW-0813">Transport</keyword>
<dbReference type="RefSeq" id="WP_344227305.1">
    <property type="nucleotide sequence ID" value="NZ_BAAALH010000001.1"/>
</dbReference>
<dbReference type="InterPro" id="IPR006037">
    <property type="entry name" value="RCK_C"/>
</dbReference>
<dbReference type="Gene3D" id="3.40.50.720">
    <property type="entry name" value="NAD(P)-binding Rossmann-like Domain"/>
    <property type="match status" value="1"/>
</dbReference>
<dbReference type="PROSITE" id="PS51202">
    <property type="entry name" value="RCK_C"/>
    <property type="match status" value="1"/>
</dbReference>
<keyword evidence="3" id="KW-1185">Reference proteome</keyword>
<accession>A0ABV8XZ45</accession>
<gene>
    <name evidence="2" type="ORF">ACFO0K_09670</name>
</gene>
<dbReference type="InterPro" id="IPR036721">
    <property type="entry name" value="RCK_C_sf"/>
</dbReference>
<comment type="caution">
    <text evidence="2">The sequence shown here is derived from an EMBL/GenBank/DDBJ whole genome shotgun (WGS) entry which is preliminary data.</text>
</comment>
<dbReference type="Proteomes" id="UP001595965">
    <property type="component" value="Unassembled WGS sequence"/>
</dbReference>
<evidence type="ECO:0000259" key="1">
    <source>
        <dbReference type="PROSITE" id="PS51202"/>
    </source>
</evidence>
<dbReference type="GO" id="GO:0034220">
    <property type="term" value="P:monoatomic ion transmembrane transport"/>
    <property type="evidence" value="ECO:0007669"/>
    <property type="project" value="UniProtKB-KW"/>
</dbReference>
<dbReference type="SUPFAM" id="SSF51735">
    <property type="entry name" value="NAD(P)-binding Rossmann-fold domains"/>
    <property type="match status" value="1"/>
</dbReference>
<dbReference type="EMBL" id="JBHSEN010000002">
    <property type="protein sequence ID" value="MFC4429948.1"/>
    <property type="molecule type" value="Genomic_DNA"/>
</dbReference>
<proteinExistence type="predicted"/>
<keyword evidence="2" id="KW-0406">Ion transport</keyword>
<sequence>MEAGPGDSPGVSGRDRFGIENIWAKANDDAHETILRQLGIQHVVHPERDMGRRLAHLVRISMEDYVEVEPGFSIVRTGVPQRYVGRELAEFRLRAERGVSVVAVKDQGEWIYPDRDYILQADDTLLVAGPTRKAEAFAQLG</sequence>
<dbReference type="InterPro" id="IPR036291">
    <property type="entry name" value="NAD(P)-bd_dom_sf"/>
</dbReference>
<dbReference type="Gene3D" id="3.30.70.1450">
    <property type="entry name" value="Regulator of K+ conductance, C-terminal domain"/>
    <property type="match status" value="1"/>
</dbReference>
<reference evidence="3" key="1">
    <citation type="journal article" date="2019" name="Int. J. Syst. Evol. Microbiol.">
        <title>The Global Catalogue of Microorganisms (GCM) 10K type strain sequencing project: providing services to taxonomists for standard genome sequencing and annotation.</title>
        <authorList>
            <consortium name="The Broad Institute Genomics Platform"/>
            <consortium name="The Broad Institute Genome Sequencing Center for Infectious Disease"/>
            <person name="Wu L."/>
            <person name="Ma J."/>
        </authorList>
    </citation>
    <scope>NUCLEOTIDE SEQUENCE [LARGE SCALE GENOMIC DNA]</scope>
    <source>
        <strain evidence="3">CGMCC 1.12125</strain>
    </source>
</reference>
<evidence type="ECO:0000313" key="3">
    <source>
        <dbReference type="Proteomes" id="UP001595965"/>
    </source>
</evidence>
<evidence type="ECO:0000313" key="2">
    <source>
        <dbReference type="EMBL" id="MFC4429948.1"/>
    </source>
</evidence>
<keyword evidence="2" id="KW-0407">Ion channel</keyword>
<name>A0ABV8XZ45_9MICC</name>
<dbReference type="SUPFAM" id="SSF116726">
    <property type="entry name" value="TrkA C-terminal domain-like"/>
    <property type="match status" value="1"/>
</dbReference>
<dbReference type="Pfam" id="PF02080">
    <property type="entry name" value="TrkA_C"/>
    <property type="match status" value="1"/>
</dbReference>
<dbReference type="PANTHER" id="PTHR43833:SF7">
    <property type="entry name" value="KTR SYSTEM POTASSIUM UPTAKE PROTEIN C"/>
    <property type="match status" value="1"/>
</dbReference>
<feature type="domain" description="RCK C-terminal" evidence="1">
    <location>
        <begin position="60"/>
        <end position="141"/>
    </location>
</feature>
<dbReference type="PANTHER" id="PTHR43833">
    <property type="entry name" value="POTASSIUM CHANNEL PROTEIN 2-RELATED-RELATED"/>
    <property type="match status" value="1"/>
</dbReference>
<organism evidence="2 3">
    <name type="scientific">Citricoccus alkalitolerans</name>
    <dbReference type="NCBI Taxonomy" id="246603"/>
    <lineage>
        <taxon>Bacteria</taxon>
        <taxon>Bacillati</taxon>
        <taxon>Actinomycetota</taxon>
        <taxon>Actinomycetes</taxon>
        <taxon>Micrococcales</taxon>
        <taxon>Micrococcaceae</taxon>
        <taxon>Citricoccus</taxon>
    </lineage>
</organism>
<protein>
    <submittedName>
        <fullName evidence="2">Potassium channel family protein</fullName>
    </submittedName>
</protein>